<dbReference type="Gene3D" id="3.30.460.10">
    <property type="entry name" value="Beta Polymerase, domain 2"/>
    <property type="match status" value="1"/>
</dbReference>
<dbReference type="Gene3D" id="3.30.210.10">
    <property type="entry name" value="DNA polymerase, thumb domain"/>
    <property type="match status" value="1"/>
</dbReference>
<dbReference type="AlphaFoldDB" id="A0A7V3KN63"/>
<proteinExistence type="predicted"/>
<dbReference type="EMBL" id="DTGD01000099">
    <property type="protein sequence ID" value="HGB35779.1"/>
    <property type="molecule type" value="Genomic_DNA"/>
</dbReference>
<gene>
    <name evidence="4" type="ORF">ENV38_02585</name>
</gene>
<protein>
    <recommendedName>
        <fullName evidence="3">DNA polymerase beta thumb domain-containing protein</fullName>
    </recommendedName>
</protein>
<dbReference type="PANTHER" id="PTHR11276">
    <property type="entry name" value="DNA POLYMERASE TYPE-X FAMILY MEMBER"/>
    <property type="match status" value="1"/>
</dbReference>
<reference evidence="4" key="1">
    <citation type="journal article" date="2020" name="mSystems">
        <title>Genome- and Community-Level Interaction Insights into Carbon Utilization and Element Cycling Functions of Hydrothermarchaeota in Hydrothermal Sediment.</title>
        <authorList>
            <person name="Zhou Z."/>
            <person name="Liu Y."/>
            <person name="Xu W."/>
            <person name="Pan J."/>
            <person name="Luo Z.H."/>
            <person name="Li M."/>
        </authorList>
    </citation>
    <scope>NUCLEOTIDE SEQUENCE [LARGE SCALE GENOMIC DNA]</scope>
    <source>
        <strain evidence="4">SpSt-754</strain>
    </source>
</reference>
<accession>A0A7V3KN63</accession>
<dbReference type="InterPro" id="IPR037160">
    <property type="entry name" value="DNA_Pol_thumb_sf"/>
</dbReference>
<dbReference type="GO" id="GO:0006303">
    <property type="term" value="P:double-strand break repair via nonhomologous end joining"/>
    <property type="evidence" value="ECO:0007669"/>
    <property type="project" value="TreeGrafter"/>
</dbReference>
<dbReference type="InterPro" id="IPR029398">
    <property type="entry name" value="PolB_thumb"/>
</dbReference>
<evidence type="ECO:0000256" key="1">
    <source>
        <dbReference type="ARBA" id="ARBA00022679"/>
    </source>
</evidence>
<evidence type="ECO:0000313" key="4">
    <source>
        <dbReference type="EMBL" id="HGB35779.1"/>
    </source>
</evidence>
<keyword evidence="2" id="KW-0548">Nucleotidyltransferase</keyword>
<dbReference type="InterPro" id="IPR043519">
    <property type="entry name" value="NT_sf"/>
</dbReference>
<name>A0A7V3KN63_UNCW3</name>
<organism evidence="4">
    <name type="scientific">candidate division WOR-3 bacterium</name>
    <dbReference type="NCBI Taxonomy" id="2052148"/>
    <lineage>
        <taxon>Bacteria</taxon>
        <taxon>Bacteria division WOR-3</taxon>
    </lineage>
</organism>
<evidence type="ECO:0000259" key="3">
    <source>
        <dbReference type="Pfam" id="PF14791"/>
    </source>
</evidence>
<dbReference type="PANTHER" id="PTHR11276:SF28">
    <property type="entry name" value="DNA POLYMERASE LAMBDA"/>
    <property type="match status" value="1"/>
</dbReference>
<dbReference type="GO" id="GO:0003887">
    <property type="term" value="F:DNA-directed DNA polymerase activity"/>
    <property type="evidence" value="ECO:0007669"/>
    <property type="project" value="InterPro"/>
</dbReference>
<dbReference type="Pfam" id="PF14791">
    <property type="entry name" value="DNA_pol_B_thumb"/>
    <property type="match status" value="1"/>
</dbReference>
<feature type="domain" description="DNA polymerase beta thumb" evidence="3">
    <location>
        <begin position="90"/>
        <end position="148"/>
    </location>
</feature>
<dbReference type="GO" id="GO:0003677">
    <property type="term" value="F:DNA binding"/>
    <property type="evidence" value="ECO:0007669"/>
    <property type="project" value="InterPro"/>
</dbReference>
<dbReference type="SUPFAM" id="SSF81301">
    <property type="entry name" value="Nucleotidyltransferase"/>
    <property type="match status" value="1"/>
</dbReference>
<comment type="caution">
    <text evidence="4">The sequence shown here is derived from an EMBL/GenBank/DDBJ whole genome shotgun (WGS) entry which is preliminary data.</text>
</comment>
<evidence type="ECO:0000256" key="2">
    <source>
        <dbReference type="ARBA" id="ARBA00022695"/>
    </source>
</evidence>
<keyword evidence="1" id="KW-0808">Transferase</keyword>
<sequence>MSKVKERLSYEEARKIVEKIKEILSKYGITHEIYGSFIRKEETIGDLDLLLHEKDCERAKNLLKDFDFYSRIEFYCIPDVYKESWESFALYLTGSGEFNVWMRSIAKNKGYLLSQYGLYDRETGKLITNKEKEIFSHLGLKYIPPEKRIAKFRNEWRMYFKRS</sequence>
<dbReference type="InterPro" id="IPR022312">
    <property type="entry name" value="DNA_pol_X"/>
</dbReference>